<keyword evidence="1" id="KW-1133">Transmembrane helix</keyword>
<keyword evidence="3" id="KW-1185">Reference proteome</keyword>
<proteinExistence type="predicted"/>
<keyword evidence="1" id="KW-0812">Transmembrane</keyword>
<evidence type="ECO:0000313" key="2">
    <source>
        <dbReference type="EMBL" id="UQS21427.1"/>
    </source>
</evidence>
<name>A0ABY4NPW9_9PSEU</name>
<reference evidence="2" key="1">
    <citation type="submission" date="2022-01" db="EMBL/GenBank/DDBJ databases">
        <title>PSI-footprinting approach for the identification of protein synthesis inhibitor producers.</title>
        <authorList>
            <person name="Handel F."/>
            <person name="Kulik A."/>
            <person name="Wex K.W."/>
            <person name="Berscheid A."/>
            <person name="Saur J.S."/>
            <person name="Winkler A."/>
            <person name="Wibberg D."/>
            <person name="Kalinowski J."/>
            <person name="Broetz-Oesterhelt H."/>
            <person name="Mast Y."/>
        </authorList>
    </citation>
    <scope>NUCLEOTIDE SEQUENCE</scope>
    <source>
        <strain evidence="2">KNN 49.3e</strain>
    </source>
</reference>
<feature type="transmembrane region" description="Helical" evidence="1">
    <location>
        <begin position="55"/>
        <end position="75"/>
    </location>
</feature>
<gene>
    <name evidence="2" type="ORF">L1857_00580</name>
</gene>
<protein>
    <submittedName>
        <fullName evidence="2">Uncharacterized protein</fullName>
    </submittedName>
</protein>
<keyword evidence="1" id="KW-0472">Membrane</keyword>
<dbReference type="Proteomes" id="UP000830158">
    <property type="component" value="Chromosome"/>
</dbReference>
<sequence length="113" mass="11981">MTVTGWRRVVLLCLLAFGLVGMHHVAGIEHPHSPAVTVVAHAGQPHGDHGVTHDAFHLCLAVLLAGVLLGLWMLLRAAPAPPLVRRPAGRPRSRAPDRPSGRAVLAGLCVLRL</sequence>
<evidence type="ECO:0000256" key="1">
    <source>
        <dbReference type="SAM" id="Phobius"/>
    </source>
</evidence>
<dbReference type="EMBL" id="CP091196">
    <property type="protein sequence ID" value="UQS21427.1"/>
    <property type="molecule type" value="Genomic_DNA"/>
</dbReference>
<organism evidence="2 3">
    <name type="scientific">Amycolatopsis thermalba</name>
    <dbReference type="NCBI Taxonomy" id="944492"/>
    <lineage>
        <taxon>Bacteria</taxon>
        <taxon>Bacillati</taxon>
        <taxon>Actinomycetota</taxon>
        <taxon>Actinomycetes</taxon>
        <taxon>Pseudonocardiales</taxon>
        <taxon>Pseudonocardiaceae</taxon>
        <taxon>Amycolatopsis</taxon>
    </lineage>
</organism>
<accession>A0ABY4NPW9</accession>
<dbReference type="RefSeq" id="WP_233157336.1">
    <property type="nucleotide sequence ID" value="NZ_CP091196.1"/>
</dbReference>
<evidence type="ECO:0000313" key="3">
    <source>
        <dbReference type="Proteomes" id="UP000830158"/>
    </source>
</evidence>